<name>A0A9Y2IBL0_9PSEU</name>
<evidence type="ECO:0000313" key="2">
    <source>
        <dbReference type="Proteomes" id="UP001236014"/>
    </source>
</evidence>
<dbReference type="Proteomes" id="UP001236014">
    <property type="component" value="Chromosome"/>
</dbReference>
<dbReference type="AlphaFoldDB" id="A0A9Y2IBL0"/>
<evidence type="ECO:0000313" key="1">
    <source>
        <dbReference type="EMBL" id="WIX76727.1"/>
    </source>
</evidence>
<gene>
    <name evidence="1" type="ORF">QRX50_35550</name>
</gene>
<dbReference type="EMBL" id="CP127294">
    <property type="protein sequence ID" value="WIX76727.1"/>
    <property type="molecule type" value="Genomic_DNA"/>
</dbReference>
<organism evidence="1 2">
    <name type="scientific">Amycolatopsis carbonis</name>
    <dbReference type="NCBI Taxonomy" id="715471"/>
    <lineage>
        <taxon>Bacteria</taxon>
        <taxon>Bacillati</taxon>
        <taxon>Actinomycetota</taxon>
        <taxon>Actinomycetes</taxon>
        <taxon>Pseudonocardiales</taxon>
        <taxon>Pseudonocardiaceae</taxon>
        <taxon>Amycolatopsis</taxon>
    </lineage>
</organism>
<proteinExistence type="predicted"/>
<dbReference type="KEGG" id="acab:QRX50_35550"/>
<keyword evidence="2" id="KW-1185">Reference proteome</keyword>
<protein>
    <submittedName>
        <fullName evidence="1">Uncharacterized protein</fullName>
    </submittedName>
</protein>
<dbReference type="RefSeq" id="WP_285967475.1">
    <property type="nucleotide sequence ID" value="NZ_CP127294.1"/>
</dbReference>
<reference evidence="1 2" key="1">
    <citation type="submission" date="2023-06" db="EMBL/GenBank/DDBJ databases">
        <authorList>
            <person name="Oyuntsetseg B."/>
            <person name="Kim S.B."/>
        </authorList>
    </citation>
    <scope>NUCLEOTIDE SEQUENCE [LARGE SCALE GENOMIC DNA]</scope>
    <source>
        <strain evidence="1 2">2-15</strain>
    </source>
</reference>
<sequence>MFVSSLHAGVAVKRSFPALGGIARQLGPPHILANQLGHNIPADEE</sequence>
<accession>A0A9Y2IBL0</accession>